<name>A0A1Y6K641_9CHLR</name>
<dbReference type="NCBIfam" id="TIGR00778">
    <property type="entry name" value="ahpD_dom"/>
    <property type="match status" value="1"/>
</dbReference>
<evidence type="ECO:0000313" key="3">
    <source>
        <dbReference type="Proteomes" id="UP000195514"/>
    </source>
</evidence>
<dbReference type="PANTHER" id="PTHR34846:SF10">
    <property type="entry name" value="CYTOPLASMIC PROTEIN"/>
    <property type="match status" value="1"/>
</dbReference>
<dbReference type="InterPro" id="IPR029032">
    <property type="entry name" value="AhpD-like"/>
</dbReference>
<evidence type="ECO:0000313" key="2">
    <source>
        <dbReference type="EMBL" id="SMX55161.1"/>
    </source>
</evidence>
<dbReference type="GO" id="GO:0051920">
    <property type="term" value="F:peroxiredoxin activity"/>
    <property type="evidence" value="ECO:0007669"/>
    <property type="project" value="InterPro"/>
</dbReference>
<dbReference type="RefSeq" id="WP_087862945.1">
    <property type="nucleotide sequence ID" value="NZ_LT859958.1"/>
</dbReference>
<dbReference type="Pfam" id="PF02627">
    <property type="entry name" value="CMD"/>
    <property type="match status" value="1"/>
</dbReference>
<dbReference type="KEGG" id="abat:CFX1CAM_2096"/>
<organism evidence="2 3">
    <name type="scientific">Candidatus Brevifilum fermentans</name>
    <dbReference type="NCBI Taxonomy" id="1986204"/>
    <lineage>
        <taxon>Bacteria</taxon>
        <taxon>Bacillati</taxon>
        <taxon>Chloroflexota</taxon>
        <taxon>Anaerolineae</taxon>
        <taxon>Anaerolineales</taxon>
        <taxon>Anaerolineaceae</taxon>
        <taxon>Candidatus Brevifilum</taxon>
    </lineage>
</organism>
<dbReference type="OrthoDB" id="9801997at2"/>
<dbReference type="Gene3D" id="1.20.1290.10">
    <property type="entry name" value="AhpD-like"/>
    <property type="match status" value="1"/>
</dbReference>
<gene>
    <name evidence="2" type="ORF">CFX1CAM_2096</name>
</gene>
<dbReference type="AlphaFoldDB" id="A0A1Y6K641"/>
<feature type="domain" description="Carboxymuconolactone decarboxylase-like" evidence="1">
    <location>
        <begin position="22"/>
        <end position="93"/>
    </location>
</feature>
<sequence length="161" mass="18214">MKPRLSYPKTSPEGVEILGKLEAYIKQSGLEPELVELVKLRASQINGCAFCIDMHTKDARSQGESEQRLYGLSAWREAPFYTPRERAALEWAEHVTLINQNHVPDAVYAQAREHFSEKELVDLTLAVIAINSWNRLAISFHTLAGSYQPNHPVAKKNTLEK</sequence>
<dbReference type="Proteomes" id="UP000195514">
    <property type="component" value="Chromosome I"/>
</dbReference>
<dbReference type="EMBL" id="LT859958">
    <property type="protein sequence ID" value="SMX55161.1"/>
    <property type="molecule type" value="Genomic_DNA"/>
</dbReference>
<reference evidence="3" key="1">
    <citation type="submission" date="2017-05" db="EMBL/GenBank/DDBJ databases">
        <authorList>
            <person name="Kirkegaard R."/>
            <person name="Mcilroy J S."/>
        </authorList>
    </citation>
    <scope>NUCLEOTIDE SEQUENCE [LARGE SCALE GENOMIC DNA]</scope>
</reference>
<proteinExistence type="predicted"/>
<dbReference type="InterPro" id="IPR004675">
    <property type="entry name" value="AhpD_core"/>
</dbReference>
<keyword evidence="3" id="KW-1185">Reference proteome</keyword>
<dbReference type="InterPro" id="IPR003779">
    <property type="entry name" value="CMD-like"/>
</dbReference>
<dbReference type="SUPFAM" id="SSF69118">
    <property type="entry name" value="AhpD-like"/>
    <property type="match status" value="1"/>
</dbReference>
<dbReference type="PANTHER" id="PTHR34846">
    <property type="entry name" value="4-CARBOXYMUCONOLACTONE DECARBOXYLASE FAMILY PROTEIN (AFU_ORTHOLOGUE AFUA_6G11590)"/>
    <property type="match status" value="1"/>
</dbReference>
<evidence type="ECO:0000259" key="1">
    <source>
        <dbReference type="Pfam" id="PF02627"/>
    </source>
</evidence>
<accession>A0A1Y6K641</accession>
<protein>
    <recommendedName>
        <fullName evidence="1">Carboxymuconolactone decarboxylase-like domain-containing protein</fullName>
    </recommendedName>
</protein>